<dbReference type="GO" id="GO:0016757">
    <property type="term" value="F:glycosyltransferase activity"/>
    <property type="evidence" value="ECO:0007669"/>
    <property type="project" value="InterPro"/>
</dbReference>
<dbReference type="Proteomes" id="UP000502894">
    <property type="component" value="Chromosome"/>
</dbReference>
<dbReference type="Gene3D" id="3.40.50.2000">
    <property type="entry name" value="Glycogen Phosphorylase B"/>
    <property type="match status" value="1"/>
</dbReference>
<dbReference type="KEGG" id="lant:TUM19329_29650"/>
<dbReference type="AlphaFoldDB" id="A0A6F8T7E1"/>
<feature type="domain" description="Glycosyl transferase family 1" evidence="1">
    <location>
        <begin position="205"/>
        <end position="324"/>
    </location>
</feature>
<evidence type="ECO:0000313" key="2">
    <source>
        <dbReference type="EMBL" id="BCA96604.1"/>
    </source>
</evidence>
<dbReference type="CDD" id="cd03809">
    <property type="entry name" value="GT4_MtfB-like"/>
    <property type="match status" value="1"/>
</dbReference>
<dbReference type="EMBL" id="AP022839">
    <property type="protein sequence ID" value="BCA96604.1"/>
    <property type="molecule type" value="Genomic_DNA"/>
</dbReference>
<accession>A0A6F8T7E1</accession>
<proteinExistence type="predicted"/>
<keyword evidence="2" id="KW-0808">Transferase</keyword>
<dbReference type="SUPFAM" id="SSF53756">
    <property type="entry name" value="UDP-Glycosyltransferase/glycogen phosphorylase"/>
    <property type="match status" value="1"/>
</dbReference>
<organism evidence="2 3">
    <name type="scientific">Legionella antarctica</name>
    <dbReference type="NCBI Taxonomy" id="2708020"/>
    <lineage>
        <taxon>Bacteria</taxon>
        <taxon>Pseudomonadati</taxon>
        <taxon>Pseudomonadota</taxon>
        <taxon>Gammaproteobacteria</taxon>
        <taxon>Legionellales</taxon>
        <taxon>Legionellaceae</taxon>
        <taxon>Legionella</taxon>
    </lineage>
</organism>
<protein>
    <submittedName>
        <fullName evidence="2">Glycosyl transferase</fullName>
    </submittedName>
</protein>
<dbReference type="Pfam" id="PF00534">
    <property type="entry name" value="Glycos_transf_1"/>
    <property type="match status" value="1"/>
</dbReference>
<dbReference type="InterPro" id="IPR001296">
    <property type="entry name" value="Glyco_trans_1"/>
</dbReference>
<reference evidence="2" key="1">
    <citation type="journal article" date="2020" name="Microbiol. Resour. Announc.">
        <title>Complete Genome Sequence of Novel Psychrotolerant Legionella Strain TUM19329, Isolated from Antarctic Lake Sediment.</title>
        <authorList>
            <person name="Shimada S."/>
            <person name="Nakai R."/>
            <person name="Aoki K."/>
            <person name="Shimoeda N."/>
            <person name="Ohno G."/>
            <person name="Miyazaki Y."/>
            <person name="Kudoh S."/>
            <person name="Imura S."/>
            <person name="Watanabe K."/>
            <person name="Ishii Y."/>
            <person name="Tateda K."/>
        </authorList>
    </citation>
    <scope>NUCLEOTIDE SEQUENCE [LARGE SCALE GENOMIC DNA]</scope>
    <source>
        <strain evidence="2">TUM19329</strain>
    </source>
</reference>
<evidence type="ECO:0000259" key="1">
    <source>
        <dbReference type="Pfam" id="PF00534"/>
    </source>
</evidence>
<dbReference type="PANTHER" id="PTHR46401">
    <property type="entry name" value="GLYCOSYLTRANSFERASE WBBK-RELATED"/>
    <property type="match status" value="1"/>
</dbReference>
<dbReference type="RefSeq" id="WP_173237871.1">
    <property type="nucleotide sequence ID" value="NZ_AP022839.1"/>
</dbReference>
<keyword evidence="3" id="KW-1185">Reference proteome</keyword>
<name>A0A6F8T7E1_9GAMM</name>
<sequence>MKQILIDISSLVNELRRKRPPHGIPRVTLAYLKQYLDSMQALIRGRKRVFILSQETSKQIGLLLLEWNPDSLSKILKLIVKGILFSRRSTQTGTYLLLKTDHGGFKNPGYIRALNLKNIQVVAVVHDLIPILNPEYCTAHNTIKFSLSLATILEHAKGIVTVSDATRTSLKEYLAREGKPCPPVITSTLAPGFIPLVVHDKPAIKGPYFVTLSTIGARKNHLLLLQIWRNLIGRLGAKAPKLVIVGKRSGTCANTLAMLDRCQELQGMVIESTCNDMELAHYISHAKALLFPSFSEGYGLPLIEALSLKVPVIASNLAVFREIAGTIPEYLDPIDGLGWMSCIENYAEENSKLRSAQLQRIADFSVPTWGEHFTKIDTFVETLEAMQ</sequence>
<evidence type="ECO:0000313" key="3">
    <source>
        <dbReference type="Proteomes" id="UP000502894"/>
    </source>
</evidence>
<dbReference type="PANTHER" id="PTHR46401:SF9">
    <property type="entry name" value="MANNOSYLTRANSFERASE A"/>
    <property type="match status" value="1"/>
</dbReference>
<gene>
    <name evidence="2" type="ORF">TUM19329_29650</name>
</gene>